<comment type="caution">
    <text evidence="12">The sequence shown here is derived from an EMBL/GenBank/DDBJ whole genome shotgun (WGS) entry which is preliminary data.</text>
</comment>
<keyword evidence="5" id="KW-0560">Oxidoreductase</keyword>
<evidence type="ECO:0000256" key="6">
    <source>
        <dbReference type="ARBA" id="ARBA00023027"/>
    </source>
</evidence>
<feature type="domain" description="FAD/NAD(P)-binding" evidence="10">
    <location>
        <begin position="500"/>
        <end position="796"/>
    </location>
</feature>
<keyword evidence="4" id="KW-0274">FAD</keyword>
<gene>
    <name evidence="12" type="ORF">NCGR_LOCUS28144</name>
</gene>
<dbReference type="PANTHER" id="PTHR43557:SF2">
    <property type="entry name" value="RIESKE DOMAIN-CONTAINING PROTEIN-RELATED"/>
    <property type="match status" value="1"/>
</dbReference>
<keyword evidence="3" id="KW-0285">Flavoprotein</keyword>
<accession>A0A811PDF3</accession>
<feature type="domain" description="Monodehydroascorbate reductase 3-like C-terminal" evidence="11">
    <location>
        <begin position="817"/>
        <end position="906"/>
    </location>
</feature>
<evidence type="ECO:0000313" key="12">
    <source>
        <dbReference type="EMBL" id="CAD6242756.1"/>
    </source>
</evidence>
<dbReference type="GO" id="GO:0005737">
    <property type="term" value="C:cytoplasm"/>
    <property type="evidence" value="ECO:0007669"/>
    <property type="project" value="TreeGrafter"/>
</dbReference>
<dbReference type="InterPro" id="IPR036188">
    <property type="entry name" value="FAD/NAD-bd_sf"/>
</dbReference>
<keyword evidence="13" id="KW-1185">Reference proteome</keyword>
<evidence type="ECO:0000256" key="1">
    <source>
        <dbReference type="ARBA" id="ARBA00001974"/>
    </source>
</evidence>
<evidence type="ECO:0000256" key="7">
    <source>
        <dbReference type="ARBA" id="ARBA00023284"/>
    </source>
</evidence>
<evidence type="ECO:0000256" key="2">
    <source>
        <dbReference type="ARBA" id="ARBA00006442"/>
    </source>
</evidence>
<dbReference type="SUPFAM" id="SSF51905">
    <property type="entry name" value="FAD/NAD(P)-binding domain"/>
    <property type="match status" value="3"/>
</dbReference>
<dbReference type="OrthoDB" id="432169at2759"/>
<keyword evidence="6" id="KW-0520">NAD</keyword>
<evidence type="ECO:0000256" key="5">
    <source>
        <dbReference type="ARBA" id="ARBA00023002"/>
    </source>
</evidence>
<dbReference type="Gene3D" id="3.50.50.60">
    <property type="entry name" value="FAD/NAD(P)-binding domain"/>
    <property type="match status" value="4"/>
</dbReference>
<dbReference type="AlphaFoldDB" id="A0A811PDF3"/>
<dbReference type="PRINTS" id="PR00411">
    <property type="entry name" value="PNDRDTASEI"/>
</dbReference>
<evidence type="ECO:0000256" key="3">
    <source>
        <dbReference type="ARBA" id="ARBA00022630"/>
    </source>
</evidence>
<name>A0A811PDF3_9POAL</name>
<evidence type="ECO:0000259" key="11">
    <source>
        <dbReference type="Pfam" id="PF21791"/>
    </source>
</evidence>
<dbReference type="PANTHER" id="PTHR43557">
    <property type="entry name" value="APOPTOSIS-INDUCING FACTOR 1"/>
    <property type="match status" value="1"/>
</dbReference>
<organism evidence="12 13">
    <name type="scientific">Miscanthus lutarioriparius</name>
    <dbReference type="NCBI Taxonomy" id="422564"/>
    <lineage>
        <taxon>Eukaryota</taxon>
        <taxon>Viridiplantae</taxon>
        <taxon>Streptophyta</taxon>
        <taxon>Embryophyta</taxon>
        <taxon>Tracheophyta</taxon>
        <taxon>Spermatophyta</taxon>
        <taxon>Magnoliopsida</taxon>
        <taxon>Liliopsida</taxon>
        <taxon>Poales</taxon>
        <taxon>Poaceae</taxon>
        <taxon>PACMAD clade</taxon>
        <taxon>Panicoideae</taxon>
        <taxon>Andropogonodae</taxon>
        <taxon>Andropogoneae</taxon>
        <taxon>Saccharinae</taxon>
        <taxon>Miscanthus</taxon>
    </lineage>
</organism>
<dbReference type="SUPFAM" id="SSF55424">
    <property type="entry name" value="FAD/NAD-linked reductases, dimerisation (C-terminal) domain"/>
    <property type="match status" value="2"/>
</dbReference>
<dbReference type="PRINTS" id="PR00368">
    <property type="entry name" value="FADPNR"/>
</dbReference>
<reference evidence="12" key="1">
    <citation type="submission" date="2020-10" db="EMBL/GenBank/DDBJ databases">
        <authorList>
            <person name="Han B."/>
            <person name="Lu T."/>
            <person name="Zhao Q."/>
            <person name="Huang X."/>
            <person name="Zhao Y."/>
        </authorList>
    </citation>
    <scope>NUCLEOTIDE SEQUENCE</scope>
</reference>
<proteinExistence type="inferred from homology"/>
<sequence length="914" mass="98489">MGRAFVYVILGGGVAAGYAALEFARRGGYSRGELCIISEETVAPYERPALSKGYLLPEGAARLPGFHTCVGANDELLTTKWYKEQGIELVLGTKVISADVRRKTLLTGTGETISYKTLIIATGAQALKLQEFGIQGSDASNICYLRNIDDADKLVSAMKSCPGGNAVVIGGGYIGMECAAALVTNKIRVTMVFPEKHCMGRLFTPKIAEFYENYYTSKGVTFVKGTVLTSFEKDTTGKVTAVILKDGRHLPADMVVVGIGIRANTSLFEGQLMMSMENGGIKVNGQLQTNDNSVYAVGDVAAFPIKLFDGDIRRLEHVDSARRTARHAVASILEPSKTRDIDYLPFFYSRVFTLSWQFYGDNVGEVVHFGDFTSSSPRFGAYWVNKGRIAGAFLEGGSREEYEAISIAVRRKAMVTNMGELEKQGLALAIQESQKEVPDSGLAVVGKPTYTWHATAGVVAAVSIAAIGYCPIRWSFLRMASNCVSKEAKKRRIKIVFTKKNTNISLVGEGKNGTDLVAPYERPALSKGYLFPEGGARLPAFHTCAGANDQLLTEDWYKEHGIELILGTKVISVDVRRKTLDTSTGETISYATLIVATGARALKLEEIGVNGSDAENVCYLRNIEDADKLVRVMRSCPGGDAVVIGVGYIGMECAAALVANNIKVTIVFPGKYCMENLFTQKIAEFYENYYASEGVTFIKGTVVSSLEISSGKVTTAILRDGRRLPADMVVVGIGARANTALFQGQLAMEKGGIKVNGQMRTSDASVYAVGDVAAFPVKLLGGEVRRLEHVDCARRTARHAVAAALDPSGATGDIDYLPFFYSRVFALSWKFYGDNAGKAVHLGDLDFSASSSSKPKFGALWVSAGRIAGAFLEGGSPEEYEAIAHAVRRGTAVPDVAVLARQGLAFIVQEGRLT</sequence>
<dbReference type="Gene3D" id="3.30.390.30">
    <property type="match status" value="2"/>
</dbReference>
<dbReference type="EMBL" id="CAJGYO010000007">
    <property type="protein sequence ID" value="CAD6242756.1"/>
    <property type="molecule type" value="Genomic_DNA"/>
</dbReference>
<comment type="catalytic activity">
    <reaction evidence="9">
        <text>2 monodehydro-L-ascorbate radical + NADH + H(+) = 2 L-ascorbate + NAD(+)</text>
        <dbReference type="Rhea" id="RHEA:14581"/>
        <dbReference type="ChEBI" id="CHEBI:15378"/>
        <dbReference type="ChEBI" id="CHEBI:38290"/>
        <dbReference type="ChEBI" id="CHEBI:57540"/>
        <dbReference type="ChEBI" id="CHEBI:57945"/>
        <dbReference type="ChEBI" id="CHEBI:59513"/>
        <dbReference type="EC" id="1.6.5.4"/>
    </reaction>
</comment>
<evidence type="ECO:0000256" key="4">
    <source>
        <dbReference type="ARBA" id="ARBA00022827"/>
    </source>
</evidence>
<dbReference type="Proteomes" id="UP000604825">
    <property type="component" value="Unassembled WGS sequence"/>
</dbReference>
<dbReference type="Pfam" id="PF07992">
    <property type="entry name" value="Pyr_redox_2"/>
    <property type="match status" value="2"/>
</dbReference>
<protein>
    <recommendedName>
        <fullName evidence="8">monodehydroascorbate reductase (NADH)</fullName>
        <ecNumber evidence="8">1.6.5.4</ecNumber>
    </recommendedName>
</protein>
<evidence type="ECO:0000313" key="13">
    <source>
        <dbReference type="Proteomes" id="UP000604825"/>
    </source>
</evidence>
<dbReference type="EC" id="1.6.5.4" evidence="8"/>
<evidence type="ECO:0000259" key="10">
    <source>
        <dbReference type="Pfam" id="PF07992"/>
    </source>
</evidence>
<dbReference type="Pfam" id="PF21791">
    <property type="entry name" value="MDHAR3-like_C"/>
    <property type="match status" value="2"/>
</dbReference>
<dbReference type="InterPro" id="IPR016156">
    <property type="entry name" value="FAD/NAD-linked_Rdtase_dimer_sf"/>
</dbReference>
<keyword evidence="7" id="KW-0676">Redox-active center</keyword>
<evidence type="ECO:0000256" key="8">
    <source>
        <dbReference type="ARBA" id="ARBA00038920"/>
    </source>
</evidence>
<dbReference type="InterPro" id="IPR050446">
    <property type="entry name" value="FAD-oxidoreductase/Apoptosis"/>
</dbReference>
<dbReference type="InterPro" id="IPR023753">
    <property type="entry name" value="FAD/NAD-binding_dom"/>
</dbReference>
<feature type="domain" description="FAD/NAD(P)-binding" evidence="10">
    <location>
        <begin position="7"/>
        <end position="324"/>
    </location>
</feature>
<dbReference type="InterPro" id="IPR048618">
    <property type="entry name" value="MDHAR3-like_C"/>
</dbReference>
<comment type="similarity">
    <text evidence="2">Belongs to the FAD-dependent oxidoreductase family.</text>
</comment>
<feature type="domain" description="Monodehydroascorbate reductase 3-like C-terminal" evidence="11">
    <location>
        <begin position="344"/>
        <end position="429"/>
    </location>
</feature>
<comment type="cofactor">
    <cofactor evidence="1">
        <name>FAD</name>
        <dbReference type="ChEBI" id="CHEBI:57692"/>
    </cofactor>
</comment>
<dbReference type="GO" id="GO:0016656">
    <property type="term" value="F:monodehydroascorbate reductase (NADH) activity"/>
    <property type="evidence" value="ECO:0007669"/>
    <property type="project" value="UniProtKB-EC"/>
</dbReference>
<evidence type="ECO:0000256" key="9">
    <source>
        <dbReference type="ARBA" id="ARBA00048948"/>
    </source>
</evidence>